<protein>
    <recommendedName>
        <fullName evidence="5">HD-GYP domain-containing protein</fullName>
    </recommendedName>
</protein>
<dbReference type="SUPFAM" id="SSF109604">
    <property type="entry name" value="HD-domain/PDEase-like"/>
    <property type="match status" value="1"/>
</dbReference>
<dbReference type="PROSITE" id="PS51832">
    <property type="entry name" value="HD_GYP"/>
    <property type="match status" value="1"/>
</dbReference>
<dbReference type="InterPro" id="IPR000700">
    <property type="entry name" value="PAS-assoc_C"/>
</dbReference>
<dbReference type="Gene3D" id="3.30.450.20">
    <property type="entry name" value="PAS domain"/>
    <property type="match status" value="1"/>
</dbReference>
<dbReference type="Gene3D" id="1.10.3210.10">
    <property type="entry name" value="Hypothetical protein af1432"/>
    <property type="match status" value="1"/>
</dbReference>
<dbReference type="CDD" id="cd00077">
    <property type="entry name" value="HDc"/>
    <property type="match status" value="1"/>
</dbReference>
<dbReference type="InterPro" id="IPR003607">
    <property type="entry name" value="HD/PDEase_dom"/>
</dbReference>
<dbReference type="NCBIfam" id="TIGR00229">
    <property type="entry name" value="sensory_box"/>
    <property type="match status" value="1"/>
</dbReference>
<organism evidence="4">
    <name type="scientific">marine sediment metagenome</name>
    <dbReference type="NCBI Taxonomy" id="412755"/>
    <lineage>
        <taxon>unclassified sequences</taxon>
        <taxon>metagenomes</taxon>
        <taxon>ecological metagenomes</taxon>
    </lineage>
</organism>
<dbReference type="SUPFAM" id="SSF55785">
    <property type="entry name" value="PYP-like sensor domain (PAS domain)"/>
    <property type="match status" value="1"/>
</dbReference>
<dbReference type="InterPro" id="IPR013655">
    <property type="entry name" value="PAS_fold_3"/>
</dbReference>
<dbReference type="InterPro" id="IPR035965">
    <property type="entry name" value="PAS-like_dom_sf"/>
</dbReference>
<evidence type="ECO:0000313" key="4">
    <source>
        <dbReference type="EMBL" id="KKN40271.1"/>
    </source>
</evidence>
<proteinExistence type="predicted"/>
<dbReference type="InterPro" id="IPR006675">
    <property type="entry name" value="HDIG_dom"/>
</dbReference>
<dbReference type="AlphaFoldDB" id="A0A0F9STJ1"/>
<comment type="caution">
    <text evidence="4">The sequence shown here is derived from an EMBL/GenBank/DDBJ whole genome shotgun (WGS) entry which is preliminary data.</text>
</comment>
<feature type="domain" description="PAS" evidence="1">
    <location>
        <begin position="43"/>
        <end position="105"/>
    </location>
</feature>
<dbReference type="EMBL" id="LAZR01001714">
    <property type="protein sequence ID" value="KKN40271.1"/>
    <property type="molecule type" value="Genomic_DNA"/>
</dbReference>
<dbReference type="InterPro" id="IPR037522">
    <property type="entry name" value="HD_GYP_dom"/>
</dbReference>
<feature type="domain" description="HD-GYP" evidence="3">
    <location>
        <begin position="173"/>
        <end position="364"/>
    </location>
</feature>
<evidence type="ECO:0000259" key="1">
    <source>
        <dbReference type="PROSITE" id="PS50112"/>
    </source>
</evidence>
<evidence type="ECO:0000259" key="2">
    <source>
        <dbReference type="PROSITE" id="PS50113"/>
    </source>
</evidence>
<dbReference type="PROSITE" id="PS50112">
    <property type="entry name" value="PAS"/>
    <property type="match status" value="1"/>
</dbReference>
<dbReference type="PANTHER" id="PTHR43155:SF2">
    <property type="entry name" value="CYCLIC DI-GMP PHOSPHODIESTERASE PA4108"/>
    <property type="match status" value="1"/>
</dbReference>
<dbReference type="PROSITE" id="PS50113">
    <property type="entry name" value="PAC"/>
    <property type="match status" value="1"/>
</dbReference>
<sequence>MLKRAKATEPFGYIHKPFENKDLKTTIEMALHNHEMANMLKESEERYRSLVENAHDAIYISTSNGFKYANPAFENLTDWKKEELCNKEFNFWNIVHPDDKKLIKEKKEARKKGKEIQGRFEFRITTKDGGERIVEANTVNIGKQGEVEEMGILRDITVRKKAEEELIKSLERYQKTFEQTINALVSALERRDPYTAGHQKRVANLAYAIAREMDLPEEQVEGVRMAGLIHDVGKIQIPTEILIKPDHLSEIEFVMIKMHPQIGYEIVQSIEFPYPVAMIVLQHHERMDGSGYPSGLFGEHILPEAKILAVADIVEAMSSHRPYRPALGIGKALEEISKHKGFLYDPGPVNACLKLFYEKKFKLE</sequence>
<feature type="domain" description="PAC" evidence="2">
    <location>
        <begin position="118"/>
        <end position="168"/>
    </location>
</feature>
<reference evidence="4" key="1">
    <citation type="journal article" date="2015" name="Nature">
        <title>Complex archaea that bridge the gap between prokaryotes and eukaryotes.</title>
        <authorList>
            <person name="Spang A."/>
            <person name="Saw J.H."/>
            <person name="Jorgensen S.L."/>
            <person name="Zaremba-Niedzwiedzka K."/>
            <person name="Martijn J."/>
            <person name="Lind A.E."/>
            <person name="van Eijk R."/>
            <person name="Schleper C."/>
            <person name="Guy L."/>
            <person name="Ettema T.J."/>
        </authorList>
    </citation>
    <scope>NUCLEOTIDE SEQUENCE</scope>
</reference>
<dbReference type="SMART" id="SM00471">
    <property type="entry name" value="HDc"/>
    <property type="match status" value="1"/>
</dbReference>
<name>A0A0F9STJ1_9ZZZZ</name>
<accession>A0A0F9STJ1</accession>
<evidence type="ECO:0008006" key="5">
    <source>
        <dbReference type="Google" id="ProtNLM"/>
    </source>
</evidence>
<dbReference type="Pfam" id="PF13487">
    <property type="entry name" value="HD_5"/>
    <property type="match status" value="1"/>
</dbReference>
<dbReference type="PANTHER" id="PTHR43155">
    <property type="entry name" value="CYCLIC DI-GMP PHOSPHODIESTERASE PA4108-RELATED"/>
    <property type="match status" value="1"/>
</dbReference>
<gene>
    <name evidence="4" type="ORF">LCGC14_0735160</name>
</gene>
<dbReference type="SMART" id="SM00091">
    <property type="entry name" value="PAS"/>
    <property type="match status" value="1"/>
</dbReference>
<dbReference type="CDD" id="cd00130">
    <property type="entry name" value="PAS"/>
    <property type="match status" value="1"/>
</dbReference>
<dbReference type="NCBIfam" id="TIGR00277">
    <property type="entry name" value="HDIG"/>
    <property type="match status" value="1"/>
</dbReference>
<evidence type="ECO:0000259" key="3">
    <source>
        <dbReference type="PROSITE" id="PS51832"/>
    </source>
</evidence>
<dbReference type="InterPro" id="IPR000014">
    <property type="entry name" value="PAS"/>
</dbReference>
<dbReference type="Pfam" id="PF08447">
    <property type="entry name" value="PAS_3"/>
    <property type="match status" value="1"/>
</dbReference>